<dbReference type="PANTHER" id="PTHR36693:SF1">
    <property type="entry name" value="GH02722P"/>
    <property type="match status" value="1"/>
</dbReference>
<keyword evidence="2" id="KW-1185">Reference proteome</keyword>
<dbReference type="InterPro" id="IPR020103">
    <property type="entry name" value="PsdUridine_synth_cat_dom_sf"/>
</dbReference>
<keyword evidence="1" id="KW-0472">Membrane</keyword>
<sequence length="505" mass="58036">MSWPETSDDKVTEDQAKKTDLGSKYAQWERLAKEWEPEEEESGGVDTMFKKIYRDADDEVERNGLKELWALVDPIWKFNKEELVDYMAKRVIFESEDIIAFDKPFQLAIASGPKDQAQLDRILQSLKERVAPGIDRLHIVSPLDKDCSGVIIYAKSRLKQLELKALLAEDKFLFRYRCLCKNIPREVKARISIPMIRVRLKRKFFFIGITLGLALLVRSHLYYGLNCPIVGDKKYVKAHLAPHSVLSTAISPNAMTALSLRKNDIRKMPMFMHRAVVHVPLGKCGDKTELIRAEMPPFFVHALKRLHLLKNAKCQSLWTCGSPPLMFKSVFCIGECRAVQFCSFARVAVLFLWFRFRASMLRLSVRPSPTDLHIDKRWDGMVSALVLRVLQIETELWRLSTLGGAASAMGFFSPQFTQYAFMISVKQLRLAFLVGDPVLVSRCFLYISLAFAQKGCYRIALKILRQEWVRGKELGSTFLLNCARGVWSTIKWRMKNKKVSQRITN</sequence>
<protein>
    <submittedName>
        <fullName evidence="3">PseudoU_synth_2 domain-containing protein</fullName>
    </submittedName>
</protein>
<evidence type="ECO:0000313" key="3">
    <source>
        <dbReference type="WBParaSite" id="GPLIN_000162100"/>
    </source>
</evidence>
<dbReference type="GO" id="GO:0001522">
    <property type="term" value="P:pseudouridine synthesis"/>
    <property type="evidence" value="ECO:0007669"/>
    <property type="project" value="InterPro"/>
</dbReference>
<dbReference type="InterPro" id="IPR032072">
    <property type="entry name" value="DUF4807"/>
</dbReference>
<reference evidence="3" key="2">
    <citation type="submission" date="2016-06" db="UniProtKB">
        <authorList>
            <consortium name="WormBaseParasite"/>
        </authorList>
    </citation>
    <scope>IDENTIFICATION</scope>
</reference>
<dbReference type="GO" id="GO:0003723">
    <property type="term" value="F:RNA binding"/>
    <property type="evidence" value="ECO:0007669"/>
    <property type="project" value="InterPro"/>
</dbReference>
<feature type="transmembrane region" description="Helical" evidence="1">
    <location>
        <begin position="204"/>
        <end position="225"/>
    </location>
</feature>
<proteinExistence type="predicted"/>
<keyword evidence="1" id="KW-0812">Transmembrane</keyword>
<dbReference type="SUPFAM" id="SSF55120">
    <property type="entry name" value="Pseudouridine synthase"/>
    <property type="match status" value="1"/>
</dbReference>
<name>A0A183BLY6_GLOPA</name>
<reference evidence="2" key="1">
    <citation type="submission" date="2014-05" db="EMBL/GenBank/DDBJ databases">
        <title>The genome and life-stage specific transcriptomes of Globodera pallida elucidate key aspects of plant parasitism by a cyst nematode.</title>
        <authorList>
            <person name="Cotton J.A."/>
            <person name="Lilley C.J."/>
            <person name="Jones L.M."/>
            <person name="Kikuchi T."/>
            <person name="Reid A.J."/>
            <person name="Thorpe P."/>
            <person name="Tsai I.J."/>
            <person name="Beasley H."/>
            <person name="Blok V."/>
            <person name="Cock P.J.A."/>
            <person name="Van den Akker S.E."/>
            <person name="Holroyd N."/>
            <person name="Hunt M."/>
            <person name="Mantelin S."/>
            <person name="Naghra H."/>
            <person name="Pain A."/>
            <person name="Palomares-Rius J.E."/>
            <person name="Zarowiecki M."/>
            <person name="Berriman M."/>
            <person name="Jones J.T."/>
            <person name="Urwin P.E."/>
        </authorList>
    </citation>
    <scope>NUCLEOTIDE SEQUENCE [LARGE SCALE GENOMIC DNA]</scope>
    <source>
        <strain evidence="2">Lindley</strain>
    </source>
</reference>
<dbReference type="Gene3D" id="3.30.2350.10">
    <property type="entry name" value="Pseudouridine synthase"/>
    <property type="match status" value="1"/>
</dbReference>
<dbReference type="PANTHER" id="PTHR36693">
    <property type="entry name" value="GH02722P"/>
    <property type="match status" value="1"/>
</dbReference>
<dbReference type="WBParaSite" id="GPLIN_000162100">
    <property type="protein sequence ID" value="GPLIN_000162100"/>
    <property type="gene ID" value="GPLIN_000162100"/>
</dbReference>
<dbReference type="Pfam" id="PF16065">
    <property type="entry name" value="DUF4807"/>
    <property type="match status" value="1"/>
</dbReference>
<dbReference type="AlphaFoldDB" id="A0A183BLY6"/>
<evidence type="ECO:0000313" key="2">
    <source>
        <dbReference type="Proteomes" id="UP000050741"/>
    </source>
</evidence>
<organism evidence="2 3">
    <name type="scientific">Globodera pallida</name>
    <name type="common">Potato cyst nematode worm</name>
    <name type="synonym">Heterodera pallida</name>
    <dbReference type="NCBI Taxonomy" id="36090"/>
    <lineage>
        <taxon>Eukaryota</taxon>
        <taxon>Metazoa</taxon>
        <taxon>Ecdysozoa</taxon>
        <taxon>Nematoda</taxon>
        <taxon>Chromadorea</taxon>
        <taxon>Rhabditida</taxon>
        <taxon>Tylenchina</taxon>
        <taxon>Tylenchomorpha</taxon>
        <taxon>Tylenchoidea</taxon>
        <taxon>Heteroderidae</taxon>
        <taxon>Heteroderinae</taxon>
        <taxon>Globodera</taxon>
    </lineage>
</organism>
<keyword evidence="1" id="KW-1133">Transmembrane helix</keyword>
<dbReference type="GO" id="GO:0009982">
    <property type="term" value="F:pseudouridine synthase activity"/>
    <property type="evidence" value="ECO:0007669"/>
    <property type="project" value="InterPro"/>
</dbReference>
<dbReference type="Proteomes" id="UP000050741">
    <property type="component" value="Unassembled WGS sequence"/>
</dbReference>
<evidence type="ECO:0000256" key="1">
    <source>
        <dbReference type="SAM" id="Phobius"/>
    </source>
</evidence>
<accession>A0A183BLY6</accession>